<evidence type="ECO:0000313" key="1">
    <source>
        <dbReference type="EMBL" id="KAI9387402.1"/>
    </source>
</evidence>
<reference evidence="1 2" key="1">
    <citation type="journal article" date="2006" name="Science">
        <title>The genome of black cottonwood, Populus trichocarpa (Torr. &amp; Gray).</title>
        <authorList>
            <person name="Tuskan G.A."/>
            <person name="Difazio S."/>
            <person name="Jansson S."/>
            <person name="Bohlmann J."/>
            <person name="Grigoriev I."/>
            <person name="Hellsten U."/>
            <person name="Putnam N."/>
            <person name="Ralph S."/>
            <person name="Rombauts S."/>
            <person name="Salamov A."/>
            <person name="Schein J."/>
            <person name="Sterck L."/>
            <person name="Aerts A."/>
            <person name="Bhalerao R.R."/>
            <person name="Bhalerao R.P."/>
            <person name="Blaudez D."/>
            <person name="Boerjan W."/>
            <person name="Brun A."/>
            <person name="Brunner A."/>
            <person name="Busov V."/>
            <person name="Campbell M."/>
            <person name="Carlson J."/>
            <person name="Chalot M."/>
            <person name="Chapman J."/>
            <person name="Chen G.L."/>
            <person name="Cooper D."/>
            <person name="Coutinho P.M."/>
            <person name="Couturier J."/>
            <person name="Covert S."/>
            <person name="Cronk Q."/>
            <person name="Cunningham R."/>
            <person name="Davis J."/>
            <person name="Degroeve S."/>
            <person name="Dejardin A."/>
            <person name="Depamphilis C."/>
            <person name="Detter J."/>
            <person name="Dirks B."/>
            <person name="Dubchak I."/>
            <person name="Duplessis S."/>
            <person name="Ehlting J."/>
            <person name="Ellis B."/>
            <person name="Gendler K."/>
            <person name="Goodstein D."/>
            <person name="Gribskov M."/>
            <person name="Grimwood J."/>
            <person name="Groover A."/>
            <person name="Gunter L."/>
            <person name="Hamberger B."/>
            <person name="Heinze B."/>
            <person name="Helariutta Y."/>
            <person name="Henrissat B."/>
            <person name="Holligan D."/>
            <person name="Holt R."/>
            <person name="Huang W."/>
            <person name="Islam-Faridi N."/>
            <person name="Jones S."/>
            <person name="Jones-Rhoades M."/>
            <person name="Jorgensen R."/>
            <person name="Joshi C."/>
            <person name="Kangasjarvi J."/>
            <person name="Karlsson J."/>
            <person name="Kelleher C."/>
            <person name="Kirkpatrick R."/>
            <person name="Kirst M."/>
            <person name="Kohler A."/>
            <person name="Kalluri U."/>
            <person name="Larimer F."/>
            <person name="Leebens-Mack J."/>
            <person name="Leple J.C."/>
            <person name="Locascio P."/>
            <person name="Lou Y."/>
            <person name="Lucas S."/>
            <person name="Martin F."/>
            <person name="Montanini B."/>
            <person name="Napoli C."/>
            <person name="Nelson D.R."/>
            <person name="Nelson C."/>
            <person name="Nieminen K."/>
            <person name="Nilsson O."/>
            <person name="Pereda V."/>
            <person name="Peter G."/>
            <person name="Philippe R."/>
            <person name="Pilate G."/>
            <person name="Poliakov A."/>
            <person name="Razumovskaya J."/>
            <person name="Richardson P."/>
            <person name="Rinaldi C."/>
            <person name="Ritland K."/>
            <person name="Rouze P."/>
            <person name="Ryaboy D."/>
            <person name="Schmutz J."/>
            <person name="Schrader J."/>
            <person name="Segerman B."/>
            <person name="Shin H."/>
            <person name="Siddiqui A."/>
            <person name="Sterky F."/>
            <person name="Terry A."/>
            <person name="Tsai C.J."/>
            <person name="Uberbacher E."/>
            <person name="Unneberg P."/>
            <person name="Vahala J."/>
            <person name="Wall K."/>
            <person name="Wessler S."/>
            <person name="Yang G."/>
            <person name="Yin T."/>
            <person name="Douglas C."/>
            <person name="Marra M."/>
            <person name="Sandberg G."/>
            <person name="Van de Peer Y."/>
            <person name="Rokhsar D."/>
        </authorList>
    </citation>
    <scope>NUCLEOTIDE SEQUENCE [LARGE SCALE GENOMIC DNA]</scope>
    <source>
        <strain evidence="2">cv. Nisqually</strain>
    </source>
</reference>
<accession>A0ACC0SDW8</accession>
<evidence type="ECO:0000313" key="2">
    <source>
        <dbReference type="Proteomes" id="UP000006729"/>
    </source>
</evidence>
<dbReference type="Proteomes" id="UP000006729">
    <property type="component" value="Chromosome 10"/>
</dbReference>
<organism evidence="1 2">
    <name type="scientific">Populus trichocarpa</name>
    <name type="common">Western balsam poplar</name>
    <name type="synonym">Populus balsamifera subsp. trichocarpa</name>
    <dbReference type="NCBI Taxonomy" id="3694"/>
    <lineage>
        <taxon>Eukaryota</taxon>
        <taxon>Viridiplantae</taxon>
        <taxon>Streptophyta</taxon>
        <taxon>Embryophyta</taxon>
        <taxon>Tracheophyta</taxon>
        <taxon>Spermatophyta</taxon>
        <taxon>Magnoliopsida</taxon>
        <taxon>eudicotyledons</taxon>
        <taxon>Gunneridae</taxon>
        <taxon>Pentapetalae</taxon>
        <taxon>rosids</taxon>
        <taxon>fabids</taxon>
        <taxon>Malpighiales</taxon>
        <taxon>Salicaceae</taxon>
        <taxon>Saliceae</taxon>
        <taxon>Populus</taxon>
    </lineage>
</organism>
<dbReference type="EMBL" id="CM009299">
    <property type="protein sequence ID" value="KAI9387402.1"/>
    <property type="molecule type" value="Genomic_DNA"/>
</dbReference>
<keyword evidence="2" id="KW-1185">Reference proteome</keyword>
<protein>
    <submittedName>
        <fullName evidence="1">Uncharacterized protein</fullName>
    </submittedName>
</protein>
<comment type="caution">
    <text evidence="1">The sequence shown here is derived from an EMBL/GenBank/DDBJ whole genome shotgun (WGS) entry which is preliminary data.</text>
</comment>
<name>A0ACC0SDW8_POPTR</name>
<proteinExistence type="predicted"/>
<gene>
    <name evidence="1" type="ORF">POPTR_010G165800v4</name>
</gene>
<sequence>MEMDPKTKDYEALTELLPLNVLIFLLIILLWPFNMFYRSSRFLLLTCIFHCIAAPLYKVTLPDFFLADQLTSQVQSLRSLEFYICYYAWGDYKHRRNNCKESPVFITFSFIVAVIPYWSRLLQCLRRLFEEKDPMQGYNGLKYFLTIVAVCLRTAYNINNGDGWRAIAWVFSSVAAIIGTYWDLVFDWGLLQRHSKNRWLRDKLLVPHKSVYFGAMVLNILLRFAWLQTVLNFRVTSLHEETMVTLVASLEIIRRGMWNFFRLENEHLNNVGKYRAFKSVPLPFNNVEDDDHDD</sequence>